<protein>
    <submittedName>
        <fullName evidence="1">Uncharacterized protein</fullName>
    </submittedName>
</protein>
<accession>A0A7C9EQJ8</accession>
<dbReference type="AlphaFoldDB" id="A0A7C9EQJ8"/>
<organism evidence="1">
    <name type="scientific">Opuntia streptacantha</name>
    <name type="common">Prickly pear cactus</name>
    <name type="synonym">Opuntia cardona</name>
    <dbReference type="NCBI Taxonomy" id="393608"/>
    <lineage>
        <taxon>Eukaryota</taxon>
        <taxon>Viridiplantae</taxon>
        <taxon>Streptophyta</taxon>
        <taxon>Embryophyta</taxon>
        <taxon>Tracheophyta</taxon>
        <taxon>Spermatophyta</taxon>
        <taxon>Magnoliopsida</taxon>
        <taxon>eudicotyledons</taxon>
        <taxon>Gunneridae</taxon>
        <taxon>Pentapetalae</taxon>
        <taxon>Caryophyllales</taxon>
        <taxon>Cactineae</taxon>
        <taxon>Cactaceae</taxon>
        <taxon>Opuntioideae</taxon>
        <taxon>Opuntia</taxon>
    </lineage>
</organism>
<reference evidence="1" key="1">
    <citation type="journal article" date="2013" name="J. Plant Res.">
        <title>Effect of fungi and light on seed germination of three Opuntia species from semiarid lands of central Mexico.</title>
        <authorList>
            <person name="Delgado-Sanchez P."/>
            <person name="Jimenez-Bremont J.F."/>
            <person name="Guerrero-Gonzalez Mde L."/>
            <person name="Flores J."/>
        </authorList>
    </citation>
    <scope>NUCLEOTIDE SEQUENCE</scope>
    <source>
        <tissue evidence="1">Cladode</tissue>
    </source>
</reference>
<sequence>MSPWTRATRRAPRKLENIFAASAIASSKISVKKLLGTPPKCRSAIKNLEKCGFFGRLLVDTISNEFKVGAPKSSGSLSTFIIESRIWIVFSGSCLLTRTVPLTALPL</sequence>
<evidence type="ECO:0000313" key="1">
    <source>
        <dbReference type="EMBL" id="MBA4672283.1"/>
    </source>
</evidence>
<dbReference type="EMBL" id="GISG01254808">
    <property type="protein sequence ID" value="MBA4672283.1"/>
    <property type="molecule type" value="Transcribed_RNA"/>
</dbReference>
<reference evidence="1" key="2">
    <citation type="submission" date="2020-07" db="EMBL/GenBank/DDBJ databases">
        <authorList>
            <person name="Vera ALvarez R."/>
            <person name="Arias-Moreno D.M."/>
            <person name="Jimenez-Jacinto V."/>
            <person name="Jimenez-Bremont J.F."/>
            <person name="Swaminathan K."/>
            <person name="Moose S.P."/>
            <person name="Guerrero-Gonzalez M.L."/>
            <person name="Marino-Ramirez L."/>
            <person name="Landsman D."/>
            <person name="Rodriguez-Kessler M."/>
            <person name="Delgado-Sanchez P."/>
        </authorList>
    </citation>
    <scope>NUCLEOTIDE SEQUENCE</scope>
    <source>
        <tissue evidence="1">Cladode</tissue>
    </source>
</reference>
<name>A0A7C9EQJ8_OPUST</name>
<proteinExistence type="predicted"/>